<dbReference type="NCBIfam" id="TIGR00754">
    <property type="entry name" value="bfr"/>
    <property type="match status" value="1"/>
</dbReference>
<keyword evidence="5" id="KW-0560">Oxidoreductase</keyword>
<dbReference type="Proteomes" id="UP000196531">
    <property type="component" value="Unassembled WGS sequence"/>
</dbReference>
<dbReference type="GO" id="GO:0004322">
    <property type="term" value="F:ferroxidase activity"/>
    <property type="evidence" value="ECO:0007669"/>
    <property type="project" value="UniProtKB-EC"/>
</dbReference>
<dbReference type="GO" id="GO:0020037">
    <property type="term" value="F:heme binding"/>
    <property type="evidence" value="ECO:0007669"/>
    <property type="project" value="TreeGrafter"/>
</dbReference>
<keyword evidence="2 9" id="KW-0409">Iron storage</keyword>
<dbReference type="PRINTS" id="PR00601">
    <property type="entry name" value="BACFERRITIN"/>
</dbReference>
<dbReference type="InterPro" id="IPR008331">
    <property type="entry name" value="Ferritin_DPS_dom"/>
</dbReference>
<evidence type="ECO:0000256" key="3">
    <source>
        <dbReference type="ARBA" id="ARBA00022448"/>
    </source>
</evidence>
<keyword evidence="7" id="KW-0406">Ion transport</keyword>
<evidence type="ECO:0000256" key="10">
    <source>
        <dbReference type="PIRSR" id="PIRSR002560-1"/>
    </source>
</evidence>
<evidence type="ECO:0000256" key="7">
    <source>
        <dbReference type="ARBA" id="ARBA00023065"/>
    </source>
</evidence>
<dbReference type="GO" id="GO:0005829">
    <property type="term" value="C:cytosol"/>
    <property type="evidence" value="ECO:0007669"/>
    <property type="project" value="TreeGrafter"/>
</dbReference>
<dbReference type="AlphaFoldDB" id="A0A1Y5F4G0"/>
<comment type="similarity">
    <text evidence="1 9">Belongs to the bacterioferritin family.</text>
</comment>
<dbReference type="GO" id="GO:0006879">
    <property type="term" value="P:intracellular iron ion homeostasis"/>
    <property type="evidence" value="ECO:0007669"/>
    <property type="project" value="UniProtKB-KW"/>
</dbReference>
<feature type="binding site" evidence="10">
    <location>
        <position position="50"/>
    </location>
    <ligand>
        <name>Fe cation</name>
        <dbReference type="ChEBI" id="CHEBI:24875"/>
        <label>3</label>
    </ligand>
</feature>
<feature type="binding site" evidence="10">
    <location>
        <position position="128"/>
    </location>
    <ligand>
        <name>Fe cation</name>
        <dbReference type="ChEBI" id="CHEBI:24875"/>
        <label>2</label>
    </ligand>
</feature>
<dbReference type="InterPro" id="IPR002024">
    <property type="entry name" value="Bacterioferritin"/>
</dbReference>
<feature type="binding site" evidence="10">
    <location>
        <position position="46"/>
    </location>
    <ligand>
        <name>Fe cation</name>
        <dbReference type="ChEBI" id="CHEBI:24875"/>
        <label>3</label>
    </ligand>
</feature>
<dbReference type="GO" id="GO:0008199">
    <property type="term" value="F:ferric iron binding"/>
    <property type="evidence" value="ECO:0007669"/>
    <property type="project" value="InterPro"/>
</dbReference>
<dbReference type="EMBL" id="MAAO01000008">
    <property type="protein sequence ID" value="OUR95463.1"/>
    <property type="molecule type" value="Genomic_DNA"/>
</dbReference>
<sequence>MKGNTKIINVLNELLTGEITAMDIYFLHSRIYQDQGLEKLYTRINHEMQDETNHASLLMERILFLEGEANLSQRKPFKVSNDVKEMIRFELDYELENARELKDAIKLCEAETDFVSRDLLSQLLRDTESDHIYWLEIQLELIEKVGIQNYLQSAS</sequence>
<evidence type="ECO:0000259" key="11">
    <source>
        <dbReference type="PROSITE" id="PS50905"/>
    </source>
</evidence>
<dbReference type="CDD" id="cd00907">
    <property type="entry name" value="Bacterioferritin"/>
    <property type="match status" value="1"/>
</dbReference>
<evidence type="ECO:0000256" key="1">
    <source>
        <dbReference type="ARBA" id="ARBA00008093"/>
    </source>
</evidence>
<proteinExistence type="inferred from homology"/>
<evidence type="ECO:0000256" key="4">
    <source>
        <dbReference type="ARBA" id="ARBA00022496"/>
    </source>
</evidence>
<dbReference type="InterPro" id="IPR012347">
    <property type="entry name" value="Ferritin-like"/>
</dbReference>
<protein>
    <recommendedName>
        <fullName evidence="9">Bacterioferritin</fullName>
        <ecNumber evidence="9">1.16.3.1</ecNumber>
    </recommendedName>
</protein>
<dbReference type="Gene3D" id="1.20.1260.10">
    <property type="match status" value="1"/>
</dbReference>
<feature type="domain" description="Ferritin-like diiron" evidence="11">
    <location>
        <begin position="1"/>
        <end position="146"/>
    </location>
</feature>
<comment type="catalytic activity">
    <reaction evidence="9">
        <text>4 Fe(2+) + O2 + 4 H(+) = 4 Fe(3+) + 2 H2O</text>
        <dbReference type="Rhea" id="RHEA:11148"/>
        <dbReference type="ChEBI" id="CHEBI:15377"/>
        <dbReference type="ChEBI" id="CHEBI:15378"/>
        <dbReference type="ChEBI" id="CHEBI:15379"/>
        <dbReference type="ChEBI" id="CHEBI:29033"/>
        <dbReference type="ChEBI" id="CHEBI:29034"/>
        <dbReference type="EC" id="1.16.3.1"/>
    </reaction>
</comment>
<dbReference type="PIRSF" id="PIRSF002560">
    <property type="entry name" value="Bacterioferritin"/>
    <property type="match status" value="1"/>
</dbReference>
<feature type="binding site" evidence="10">
    <location>
        <position position="51"/>
    </location>
    <ligand>
        <name>Fe cation</name>
        <dbReference type="ChEBI" id="CHEBI:24875"/>
        <label>1</label>
    </ligand>
</feature>
<keyword evidence="9 10" id="KW-0479">Metal-binding</keyword>
<evidence type="ECO:0000256" key="5">
    <source>
        <dbReference type="ARBA" id="ARBA00023002"/>
    </source>
</evidence>
<accession>A0A1Y5F4G0</accession>
<organism evidence="12 13">
    <name type="scientific">Halobacteriovorax marinus</name>
    <dbReference type="NCBI Taxonomy" id="97084"/>
    <lineage>
        <taxon>Bacteria</taxon>
        <taxon>Pseudomonadati</taxon>
        <taxon>Bdellovibrionota</taxon>
        <taxon>Bacteriovoracia</taxon>
        <taxon>Bacteriovoracales</taxon>
        <taxon>Halobacteriovoraceae</taxon>
        <taxon>Halobacteriovorax</taxon>
    </lineage>
</organism>
<dbReference type="PROSITE" id="PS50905">
    <property type="entry name" value="FERRITIN_LIKE"/>
    <property type="match status" value="1"/>
</dbReference>
<dbReference type="PANTHER" id="PTHR30295:SF9">
    <property type="entry name" value="BACTERIOFERRITIN"/>
    <property type="match status" value="1"/>
</dbReference>
<dbReference type="Pfam" id="PF00210">
    <property type="entry name" value="Ferritin"/>
    <property type="match status" value="1"/>
</dbReference>
<evidence type="ECO:0000256" key="8">
    <source>
        <dbReference type="ARBA" id="ARBA00036243"/>
    </source>
</evidence>
<comment type="catalytic activity">
    <reaction evidence="8">
        <text>Fe(2+)(in) = Fe(2+)(out)</text>
        <dbReference type="Rhea" id="RHEA:28486"/>
        <dbReference type="ChEBI" id="CHEBI:29033"/>
    </reaction>
</comment>
<dbReference type="GO" id="GO:0006826">
    <property type="term" value="P:iron ion transport"/>
    <property type="evidence" value="ECO:0007669"/>
    <property type="project" value="UniProtKB-KW"/>
</dbReference>
<feature type="binding site" evidence="10">
    <location>
        <position position="128"/>
    </location>
    <ligand>
        <name>Fe cation</name>
        <dbReference type="ChEBI" id="CHEBI:24875"/>
        <label>1</label>
    </ligand>
</feature>
<dbReference type="InterPro" id="IPR009040">
    <property type="entry name" value="Ferritin-like_diiron"/>
</dbReference>
<reference evidence="13" key="1">
    <citation type="journal article" date="2017" name="Proc. Natl. Acad. Sci. U.S.A.">
        <title>Simulation of Deepwater Horizon oil plume reveals substrate specialization within a complex community of hydrocarbon-degraders.</title>
        <authorList>
            <person name="Hu P."/>
            <person name="Dubinsky E.A."/>
            <person name="Probst A.J."/>
            <person name="Wang J."/>
            <person name="Sieber C.M.K."/>
            <person name="Tom L.M."/>
            <person name="Gardinali P."/>
            <person name="Banfield J.F."/>
            <person name="Atlas R.M."/>
            <person name="Andersen G.L."/>
        </authorList>
    </citation>
    <scope>NUCLEOTIDE SEQUENCE [LARGE SCALE GENOMIC DNA]</scope>
</reference>
<comment type="function">
    <text evidence="9">Iron-storage protein, whose ferroxidase center binds Fe(2+), oxidizes it using dioxygen to Fe(3+), and participates in the subsequent Fe(3+) oxide mineral core formation within the central cavity of the BFR protein shell.</text>
</comment>
<comment type="caution">
    <text evidence="12">The sequence shown here is derived from an EMBL/GenBank/DDBJ whole genome shotgun (WGS) entry which is preliminary data.</text>
</comment>
<dbReference type="SUPFAM" id="SSF47240">
    <property type="entry name" value="Ferritin-like"/>
    <property type="match status" value="1"/>
</dbReference>
<evidence type="ECO:0000313" key="13">
    <source>
        <dbReference type="Proteomes" id="UP000196531"/>
    </source>
</evidence>
<name>A0A1Y5F4G0_9BACT</name>
<keyword evidence="6 9" id="KW-0408">Iron</keyword>
<dbReference type="InterPro" id="IPR009078">
    <property type="entry name" value="Ferritin-like_SF"/>
</dbReference>
<evidence type="ECO:0000256" key="2">
    <source>
        <dbReference type="ARBA" id="ARBA00022434"/>
    </source>
</evidence>
<dbReference type="PANTHER" id="PTHR30295">
    <property type="entry name" value="BACTERIOFERRITIN"/>
    <property type="match status" value="1"/>
</dbReference>
<evidence type="ECO:0000256" key="9">
    <source>
        <dbReference type="PIRNR" id="PIRNR002560"/>
    </source>
</evidence>
<dbReference type="EC" id="1.16.3.1" evidence="9"/>
<feature type="binding site" evidence="10">
    <location>
        <position position="54"/>
    </location>
    <ligand>
        <name>Fe cation</name>
        <dbReference type="ChEBI" id="CHEBI:24875"/>
        <label>1</label>
    </ligand>
</feature>
<gene>
    <name evidence="12" type="ORF">A9Q84_16655</name>
</gene>
<feature type="binding site" evidence="10">
    <location>
        <position position="94"/>
    </location>
    <ligand>
        <name>Fe cation</name>
        <dbReference type="ChEBI" id="CHEBI:24875"/>
        <label>2</label>
    </ligand>
</feature>
<feature type="binding site" evidence="10">
    <location>
        <position position="18"/>
    </location>
    <ligand>
        <name>Fe cation</name>
        <dbReference type="ChEBI" id="CHEBI:24875"/>
        <label>1</label>
    </ligand>
</feature>
<keyword evidence="4" id="KW-0410">Iron transport</keyword>
<evidence type="ECO:0000256" key="6">
    <source>
        <dbReference type="ARBA" id="ARBA00023004"/>
    </source>
</evidence>
<keyword evidence="3" id="KW-0813">Transport</keyword>
<evidence type="ECO:0000313" key="12">
    <source>
        <dbReference type="EMBL" id="OUR95463.1"/>
    </source>
</evidence>
<feature type="binding site" evidence="10">
    <location>
        <position position="131"/>
    </location>
    <ligand>
        <name>Fe cation</name>
        <dbReference type="ChEBI" id="CHEBI:24875"/>
        <label>2</label>
    </ligand>
</feature>
<feature type="binding site" evidence="10">
    <location>
        <position position="51"/>
    </location>
    <ligand>
        <name>Fe cation</name>
        <dbReference type="ChEBI" id="CHEBI:24875"/>
        <label>2</label>
    </ligand>
</feature>